<evidence type="ECO:0000313" key="3">
    <source>
        <dbReference type="EMBL" id="MCW6035049.1"/>
    </source>
</evidence>
<keyword evidence="4" id="KW-1185">Reference proteome</keyword>
<accession>A0ABT3L1Q0</accession>
<feature type="coiled-coil region" evidence="1">
    <location>
        <begin position="5"/>
        <end position="71"/>
    </location>
</feature>
<feature type="region of interest" description="Disordered" evidence="2">
    <location>
        <begin position="143"/>
        <end position="179"/>
    </location>
</feature>
<gene>
    <name evidence="3" type="ORF">K4A83_02010</name>
</gene>
<proteinExistence type="predicted"/>
<evidence type="ECO:0008006" key="5">
    <source>
        <dbReference type="Google" id="ProtNLM"/>
    </source>
</evidence>
<evidence type="ECO:0000256" key="1">
    <source>
        <dbReference type="SAM" id="Coils"/>
    </source>
</evidence>
<organism evidence="3 4">
    <name type="scientific">Spirulina subsalsa FACHB-351</name>
    <dbReference type="NCBI Taxonomy" id="234711"/>
    <lineage>
        <taxon>Bacteria</taxon>
        <taxon>Bacillati</taxon>
        <taxon>Cyanobacteriota</taxon>
        <taxon>Cyanophyceae</taxon>
        <taxon>Spirulinales</taxon>
        <taxon>Spirulinaceae</taxon>
        <taxon>Spirulina</taxon>
    </lineage>
</organism>
<reference evidence="3 4" key="1">
    <citation type="submission" date="2021-08" db="EMBL/GenBank/DDBJ databases">
        <title>Draft genome sequence of Spirulina subsalsa with high tolerance to salinity and hype-accumulation of phycocyanin.</title>
        <authorList>
            <person name="Pei H."/>
            <person name="Jiang L."/>
        </authorList>
    </citation>
    <scope>NUCLEOTIDE SEQUENCE [LARGE SCALE GENOMIC DNA]</scope>
    <source>
        <strain evidence="3 4">FACHB-351</strain>
    </source>
</reference>
<dbReference type="Proteomes" id="UP001526426">
    <property type="component" value="Unassembled WGS sequence"/>
</dbReference>
<evidence type="ECO:0000256" key="2">
    <source>
        <dbReference type="SAM" id="MobiDB-lite"/>
    </source>
</evidence>
<evidence type="ECO:0000313" key="4">
    <source>
        <dbReference type="Proteomes" id="UP001526426"/>
    </source>
</evidence>
<sequence length="179" mass="20522">MSEELMQWLAEIRALRQQLTQAERDRDTALESAAHWRKLYNIEARQRRTEARLAQEEQNRLQRELGKLQDGPLLIRGNTIEAEVEGFPELEGIEDVTHLKQMLMTVMQERDRALESLKLEQENHVNTRKSLTAVIGDTIEQLARQRGGKAKSPSSSSAPLDALDKLEQTADKPEIKNKK</sequence>
<comment type="caution">
    <text evidence="3">The sequence shown here is derived from an EMBL/GenBank/DDBJ whole genome shotgun (WGS) entry which is preliminary data.</text>
</comment>
<keyword evidence="1" id="KW-0175">Coiled coil</keyword>
<protein>
    <recommendedName>
        <fullName evidence="5">PH domain-containing protein</fullName>
    </recommendedName>
</protein>
<feature type="compositionally biased region" description="Low complexity" evidence="2">
    <location>
        <begin position="150"/>
        <end position="161"/>
    </location>
</feature>
<name>A0ABT3L1Q0_9CYAN</name>
<dbReference type="RefSeq" id="WP_265262712.1">
    <property type="nucleotide sequence ID" value="NZ_JAIHOM010000006.1"/>
</dbReference>
<feature type="compositionally biased region" description="Basic and acidic residues" evidence="2">
    <location>
        <begin position="162"/>
        <end position="179"/>
    </location>
</feature>
<dbReference type="EMBL" id="JAIHOM010000006">
    <property type="protein sequence ID" value="MCW6035049.1"/>
    <property type="molecule type" value="Genomic_DNA"/>
</dbReference>